<organism evidence="1 2">
    <name type="scientific">Apolygus lucorum</name>
    <name type="common">Small green plant bug</name>
    <name type="synonym">Lygocoris lucorum</name>
    <dbReference type="NCBI Taxonomy" id="248454"/>
    <lineage>
        <taxon>Eukaryota</taxon>
        <taxon>Metazoa</taxon>
        <taxon>Ecdysozoa</taxon>
        <taxon>Arthropoda</taxon>
        <taxon>Hexapoda</taxon>
        <taxon>Insecta</taxon>
        <taxon>Pterygota</taxon>
        <taxon>Neoptera</taxon>
        <taxon>Paraneoptera</taxon>
        <taxon>Hemiptera</taxon>
        <taxon>Heteroptera</taxon>
        <taxon>Panheteroptera</taxon>
        <taxon>Cimicomorpha</taxon>
        <taxon>Miridae</taxon>
        <taxon>Mirini</taxon>
        <taxon>Apolygus</taxon>
    </lineage>
</organism>
<reference evidence="1" key="1">
    <citation type="journal article" date="2021" name="Mol. Ecol. Resour.">
        <title>Apolygus lucorum genome provides insights into omnivorousness and mesophyll feeding.</title>
        <authorList>
            <person name="Liu Y."/>
            <person name="Liu H."/>
            <person name="Wang H."/>
            <person name="Huang T."/>
            <person name="Liu B."/>
            <person name="Yang B."/>
            <person name="Yin L."/>
            <person name="Li B."/>
            <person name="Zhang Y."/>
            <person name="Zhang S."/>
            <person name="Jiang F."/>
            <person name="Zhang X."/>
            <person name="Ren Y."/>
            <person name="Wang B."/>
            <person name="Wang S."/>
            <person name="Lu Y."/>
            <person name="Wu K."/>
            <person name="Fan W."/>
            <person name="Wang G."/>
        </authorList>
    </citation>
    <scope>NUCLEOTIDE SEQUENCE</scope>
    <source>
        <strain evidence="1">12Hb</strain>
    </source>
</reference>
<dbReference type="EMBL" id="WIXP02000015">
    <property type="protein sequence ID" value="KAF6198909.1"/>
    <property type="molecule type" value="Genomic_DNA"/>
</dbReference>
<name>A0A6A4J762_APOLU</name>
<comment type="caution">
    <text evidence="1">The sequence shown here is derived from an EMBL/GenBank/DDBJ whole genome shotgun (WGS) entry which is preliminary data.</text>
</comment>
<evidence type="ECO:0000313" key="2">
    <source>
        <dbReference type="Proteomes" id="UP000466442"/>
    </source>
</evidence>
<dbReference type="SUPFAM" id="SSF54403">
    <property type="entry name" value="Cystatin/monellin"/>
    <property type="match status" value="1"/>
</dbReference>
<dbReference type="InterPro" id="IPR046350">
    <property type="entry name" value="Cystatin_sf"/>
</dbReference>
<dbReference type="AlphaFoldDB" id="A0A6A4J762"/>
<protein>
    <submittedName>
        <fullName evidence="1">Uncharacterized protein</fullName>
    </submittedName>
</protein>
<evidence type="ECO:0000313" key="1">
    <source>
        <dbReference type="EMBL" id="KAF6198909.1"/>
    </source>
</evidence>
<dbReference type="Proteomes" id="UP000466442">
    <property type="component" value="Unassembled WGS sequence"/>
</dbReference>
<gene>
    <name evidence="1" type="ORF">GE061_006932</name>
</gene>
<accession>A0A6A4J762</accession>
<proteinExistence type="predicted"/>
<keyword evidence="2" id="KW-1185">Reference proteome</keyword>
<sequence>MFKFAVLILAVVAITSARQLGAPEDDTENDNITVDTLGKILTEAEIHLRVKSIENVQKQVVGGVKYLVQFVSEDNHRCLATWIVKPWESPKPEDVHVSCK</sequence>